<organism evidence="9 10">
    <name type="scientific">Acipenser oxyrinchus oxyrinchus</name>
    <dbReference type="NCBI Taxonomy" id="40147"/>
    <lineage>
        <taxon>Eukaryota</taxon>
        <taxon>Metazoa</taxon>
        <taxon>Chordata</taxon>
        <taxon>Craniata</taxon>
        <taxon>Vertebrata</taxon>
        <taxon>Euteleostomi</taxon>
        <taxon>Actinopterygii</taxon>
        <taxon>Chondrostei</taxon>
        <taxon>Acipenseriformes</taxon>
        <taxon>Acipenseridae</taxon>
        <taxon>Acipenser</taxon>
    </lineage>
</organism>
<evidence type="ECO:0000256" key="1">
    <source>
        <dbReference type="ARBA" id="ARBA00022499"/>
    </source>
</evidence>
<feature type="transmembrane region" description="Helical" evidence="7">
    <location>
        <begin position="604"/>
        <end position="622"/>
    </location>
</feature>
<evidence type="ECO:0000256" key="4">
    <source>
        <dbReference type="ARBA" id="ARBA00022843"/>
    </source>
</evidence>
<accession>A0AAD8LUI4</accession>
<evidence type="ECO:0000256" key="3">
    <source>
        <dbReference type="ARBA" id="ARBA00022588"/>
    </source>
</evidence>
<evidence type="ECO:0000313" key="10">
    <source>
        <dbReference type="Proteomes" id="UP001230051"/>
    </source>
</evidence>
<evidence type="ECO:0000256" key="6">
    <source>
        <dbReference type="SAM" id="MobiDB-lite"/>
    </source>
</evidence>
<dbReference type="EMBL" id="JAGXEW010000002">
    <property type="protein sequence ID" value="KAK1175167.1"/>
    <property type="molecule type" value="Genomic_DNA"/>
</dbReference>
<keyword evidence="2" id="KW-0597">Phosphoprotein</keyword>
<dbReference type="GO" id="GO:0045087">
    <property type="term" value="P:innate immune response"/>
    <property type="evidence" value="ECO:0007669"/>
    <property type="project" value="UniProtKB-KW"/>
</dbReference>
<proteinExistence type="predicted"/>
<evidence type="ECO:0000313" key="9">
    <source>
        <dbReference type="EMBL" id="KAK1175167.1"/>
    </source>
</evidence>
<evidence type="ECO:0000256" key="2">
    <source>
        <dbReference type="ARBA" id="ARBA00022553"/>
    </source>
</evidence>
<gene>
    <name evidence="9" type="ORF">AOXY_G2823</name>
</gene>
<name>A0AAD8LUI4_ACIOX</name>
<feature type="region of interest" description="Disordered" evidence="6">
    <location>
        <begin position="144"/>
        <end position="254"/>
    </location>
</feature>
<feature type="compositionally biased region" description="Pro residues" evidence="6">
    <location>
        <begin position="189"/>
        <end position="198"/>
    </location>
</feature>
<evidence type="ECO:0000256" key="5">
    <source>
        <dbReference type="ARBA" id="ARBA00022859"/>
    </source>
</evidence>
<feature type="region of interest" description="Disordered" evidence="6">
    <location>
        <begin position="463"/>
        <end position="508"/>
    </location>
</feature>
<keyword evidence="7" id="KW-1133">Transmembrane helix</keyword>
<reference evidence="9" key="1">
    <citation type="submission" date="2022-02" db="EMBL/GenBank/DDBJ databases">
        <title>Atlantic sturgeon de novo genome assembly.</title>
        <authorList>
            <person name="Stock M."/>
            <person name="Klopp C."/>
            <person name="Guiguen Y."/>
            <person name="Cabau C."/>
            <person name="Parinello H."/>
            <person name="Santidrian Yebra-Pimentel E."/>
            <person name="Kuhl H."/>
            <person name="Dirks R.P."/>
            <person name="Guessner J."/>
            <person name="Wuertz S."/>
            <person name="Du K."/>
            <person name="Schartl M."/>
        </authorList>
    </citation>
    <scope>NUCLEOTIDE SEQUENCE</scope>
    <source>
        <strain evidence="9">STURGEONOMICS-FGT-2020</strain>
        <tissue evidence="9">Whole blood</tissue>
    </source>
</reference>
<keyword evidence="1" id="KW-1017">Isopeptide bond</keyword>
<feature type="compositionally biased region" description="Basic and acidic residues" evidence="6">
    <location>
        <begin position="561"/>
        <end position="578"/>
    </location>
</feature>
<dbReference type="InterPro" id="IPR031964">
    <property type="entry name" value="CARD_dom"/>
</dbReference>
<feature type="domain" description="Caspase recruitment" evidence="8">
    <location>
        <begin position="6"/>
        <end position="94"/>
    </location>
</feature>
<keyword evidence="10" id="KW-1185">Reference proteome</keyword>
<comment type="caution">
    <text evidence="9">The sequence shown here is derived from an EMBL/GenBank/DDBJ whole genome shotgun (WGS) entry which is preliminary data.</text>
</comment>
<feature type="region of interest" description="Disordered" evidence="6">
    <location>
        <begin position="552"/>
        <end position="597"/>
    </location>
</feature>
<dbReference type="InterPro" id="IPR011029">
    <property type="entry name" value="DEATH-like_dom_sf"/>
</dbReference>
<feature type="compositionally biased region" description="Polar residues" evidence="6">
    <location>
        <begin position="277"/>
        <end position="313"/>
    </location>
</feature>
<dbReference type="AlphaFoldDB" id="A0AAD8LUI4"/>
<keyword evidence="7" id="KW-0812">Transmembrane</keyword>
<feature type="compositionally biased region" description="Polar residues" evidence="6">
    <location>
        <begin position="239"/>
        <end position="254"/>
    </location>
</feature>
<dbReference type="Proteomes" id="UP001230051">
    <property type="component" value="Unassembled WGS sequence"/>
</dbReference>
<dbReference type="Pfam" id="PF16739">
    <property type="entry name" value="CARD_2"/>
    <property type="match status" value="1"/>
</dbReference>
<feature type="region of interest" description="Disordered" evidence="6">
    <location>
        <begin position="274"/>
        <end position="323"/>
    </location>
</feature>
<keyword evidence="7" id="KW-0472">Membrane</keyword>
<keyword evidence="4" id="KW-0832">Ubl conjugation</keyword>
<feature type="compositionally biased region" description="Polar residues" evidence="6">
    <location>
        <begin position="201"/>
        <end position="229"/>
    </location>
</feature>
<feature type="compositionally biased region" description="Low complexity" evidence="6">
    <location>
        <begin position="156"/>
        <end position="178"/>
    </location>
</feature>
<protein>
    <recommendedName>
        <fullName evidence="8">Caspase recruitment domain-containing protein</fullName>
    </recommendedName>
</protein>
<evidence type="ECO:0000259" key="8">
    <source>
        <dbReference type="Pfam" id="PF16739"/>
    </source>
</evidence>
<evidence type="ECO:0000256" key="7">
    <source>
        <dbReference type="SAM" id="Phobius"/>
    </source>
</evidence>
<sequence length="627" mass="68810">MSFVSDKLYNDYIRPNMYRYVERVKATQVLSFISCLTDMDKEEINARNDMCGNHVAMQKFFECLKRRRNWPSEFIKALKGLEQDDLASELEREYIRLNNPPSGNTVPAPQQQTTPSVLVAPPAVAPPLHPRPLHSAPITQTAVYTYGNQSPPPPYSATQAPNNPAASPAAATPSQNPPEYLAQVFPSPSQSPLPPPSPVSNASVQTSLPANLPQGATSHSHGSHATCQSEPDGAPDPSSVLSSPERNSRRNQVQLKTPVQETATLHANYNAVPSVIGHSNSDTVRNQTDANHQLTGTPQESRISRSVYSSGRPSTGPGHPQAIPLIRGATAGYMKEEYLSKPGILRSTNIDDQPCSMSSSRLEFSCGVTENLTMSGVRQVPENPIRGMPPSGAEDDSFLSHDTSASSPCLSAVHNNPFNIEEYNKKQKIQALQGYQNPNLMESFVDVNNPHMIQDQHDTFQKLAQSPETSGPRGPLDNGTGNGGEHSEGNKTSSTEPWHSHHSTSGRETTALYEMSEGASSFSDVRQNEMHYSQNPSIDDHAPNQLVDLREESPQSYHSWSDLERPDTSSQPRERENLRSVPLQSPENNQREPRGDASRQFDDYLVPAIAIAALSVVAALLWRYMKK</sequence>
<dbReference type="Gene3D" id="1.10.533.10">
    <property type="entry name" value="Death Domain, Fas"/>
    <property type="match status" value="1"/>
</dbReference>
<dbReference type="GO" id="GO:0005737">
    <property type="term" value="C:cytoplasm"/>
    <property type="evidence" value="ECO:0007669"/>
    <property type="project" value="UniProtKB-ARBA"/>
</dbReference>
<keyword evidence="3" id="KW-0399">Innate immunity</keyword>
<keyword evidence="5" id="KW-0391">Immunity</keyword>